<evidence type="ECO:0000313" key="3">
    <source>
        <dbReference type="Proteomes" id="UP000179524"/>
    </source>
</evidence>
<dbReference type="EMBL" id="MLQR01000031">
    <property type="protein sequence ID" value="OIJ12474.1"/>
    <property type="molecule type" value="Genomic_DNA"/>
</dbReference>
<dbReference type="OrthoDB" id="9867901at2"/>
<proteinExistence type="predicted"/>
<accession>A0A1S2LJJ7</accession>
<comment type="caution">
    <text evidence="2">The sequence shown here is derived from an EMBL/GenBank/DDBJ whole genome shotgun (WGS) entry which is preliminary data.</text>
</comment>
<dbReference type="RefSeq" id="WP_071310153.1">
    <property type="nucleotide sequence ID" value="NZ_MLQR01000031.1"/>
</dbReference>
<sequence>MDYYRQFPETQFFPGFPFPPTPGPTPGPTPRPRDLERRVSQLERITQRQGEQITELNRRVRRLERQLGHGFGGPGPQY</sequence>
<keyword evidence="3" id="KW-1185">Reference proteome</keyword>
<dbReference type="Proteomes" id="UP000179524">
    <property type="component" value="Unassembled WGS sequence"/>
</dbReference>
<evidence type="ECO:0000313" key="2">
    <source>
        <dbReference type="EMBL" id="OIJ12474.1"/>
    </source>
</evidence>
<gene>
    <name evidence="2" type="ORF">BKP37_13645</name>
</gene>
<organism evidence="2 3">
    <name type="scientific">Anaerobacillus alkalilacustris</name>
    <dbReference type="NCBI Taxonomy" id="393763"/>
    <lineage>
        <taxon>Bacteria</taxon>
        <taxon>Bacillati</taxon>
        <taxon>Bacillota</taxon>
        <taxon>Bacilli</taxon>
        <taxon>Bacillales</taxon>
        <taxon>Bacillaceae</taxon>
        <taxon>Anaerobacillus</taxon>
    </lineage>
</organism>
<evidence type="ECO:0000256" key="1">
    <source>
        <dbReference type="SAM" id="MobiDB-lite"/>
    </source>
</evidence>
<name>A0A1S2LJJ7_9BACI</name>
<feature type="region of interest" description="Disordered" evidence="1">
    <location>
        <begin position="1"/>
        <end position="34"/>
    </location>
</feature>
<protein>
    <submittedName>
        <fullName evidence="2">Uncharacterized protein</fullName>
    </submittedName>
</protein>
<feature type="compositionally biased region" description="Pro residues" evidence="1">
    <location>
        <begin position="16"/>
        <end position="30"/>
    </location>
</feature>
<reference evidence="2 3" key="1">
    <citation type="submission" date="2016-10" db="EMBL/GenBank/DDBJ databases">
        <title>Draft genome sequences of four alkaliphilic bacteria belonging to the Anaerobacillus genus.</title>
        <authorList>
            <person name="Bassil N.M."/>
            <person name="Lloyd J.R."/>
        </authorList>
    </citation>
    <scope>NUCLEOTIDE SEQUENCE [LARGE SCALE GENOMIC DNA]</scope>
    <source>
        <strain evidence="2 3">DSM 18345</strain>
    </source>
</reference>
<dbReference type="AlphaFoldDB" id="A0A1S2LJJ7"/>